<evidence type="ECO:0000313" key="2">
    <source>
        <dbReference type="Proteomes" id="UP000232638"/>
    </source>
</evidence>
<dbReference type="KEGG" id="tsy:THSYN_01400"/>
<reference evidence="1 2" key="1">
    <citation type="submission" date="2017-03" db="EMBL/GenBank/DDBJ databases">
        <title>Complete genome sequence of Candidatus 'Thiodictyon syntrophicum' sp. nov. strain Cad16T, a photolithoautotroph purple sulfur bacterium isolated from an alpine meromictic lake.</title>
        <authorList>
            <person name="Luedin S.M."/>
            <person name="Pothier J.F."/>
            <person name="Danza F."/>
            <person name="Storelli N."/>
            <person name="Wittwer M."/>
            <person name="Tonolla M."/>
        </authorList>
    </citation>
    <scope>NUCLEOTIDE SEQUENCE [LARGE SCALE GENOMIC DNA]</scope>
    <source>
        <strain evidence="1 2">Cad16T</strain>
    </source>
</reference>
<dbReference type="EMBL" id="CP020370">
    <property type="protein sequence ID" value="AUB79742.1"/>
    <property type="molecule type" value="Genomic_DNA"/>
</dbReference>
<evidence type="ECO:0000313" key="1">
    <source>
        <dbReference type="EMBL" id="AUB79742.1"/>
    </source>
</evidence>
<accession>A0A2K8U2D3</accession>
<dbReference type="OrthoDB" id="5772846at2"/>
<proteinExistence type="predicted"/>
<gene>
    <name evidence="1" type="ORF">THSYN_01400</name>
</gene>
<sequence>MPRSRYARPVANRIFTNRERPIAAFEAARTDLAHDRHYLLCFYGVGGTGKSALCRWLRAILAAQDPRRQVWGDLDLAVEPLREPARGLLELRRSLCKSGRCAFTVFDVALLTYWGLAYPTEDLNRAFNDLLTDQEGLLGSIADNAPGWLDQAEALPAGLGLELGVKALNWARRKLKERGAKQLMSRRRPRKRPWPRRG</sequence>
<organism evidence="1 2">
    <name type="scientific">Candidatus Thiodictyon syntrophicum</name>
    <dbReference type="NCBI Taxonomy" id="1166950"/>
    <lineage>
        <taxon>Bacteria</taxon>
        <taxon>Pseudomonadati</taxon>
        <taxon>Pseudomonadota</taxon>
        <taxon>Gammaproteobacteria</taxon>
        <taxon>Chromatiales</taxon>
        <taxon>Chromatiaceae</taxon>
        <taxon>Thiodictyon</taxon>
    </lineage>
</organism>
<dbReference type="AlphaFoldDB" id="A0A2K8U2D3"/>
<name>A0A2K8U2D3_9GAMM</name>
<dbReference type="RefSeq" id="WP_100917560.1">
    <property type="nucleotide sequence ID" value="NZ_CP020370.1"/>
</dbReference>
<keyword evidence="2" id="KW-1185">Reference proteome</keyword>
<dbReference type="Proteomes" id="UP000232638">
    <property type="component" value="Chromosome"/>
</dbReference>
<protein>
    <submittedName>
        <fullName evidence="1">Uncharacterized protein</fullName>
    </submittedName>
</protein>